<organism evidence="3 4">
    <name type="scientific">Actinomadura rubrisoli</name>
    <dbReference type="NCBI Taxonomy" id="2530368"/>
    <lineage>
        <taxon>Bacteria</taxon>
        <taxon>Bacillati</taxon>
        <taxon>Actinomycetota</taxon>
        <taxon>Actinomycetes</taxon>
        <taxon>Streptosporangiales</taxon>
        <taxon>Thermomonosporaceae</taxon>
        <taxon>Actinomadura</taxon>
    </lineage>
</organism>
<keyword evidence="3" id="KW-0378">Hydrolase</keyword>
<dbReference type="InterPro" id="IPR008538">
    <property type="entry name" value="Uma2"/>
</dbReference>
<protein>
    <submittedName>
        <fullName evidence="3">Uma2 family endonuclease</fullName>
    </submittedName>
</protein>
<name>A0A4R5BV68_9ACTN</name>
<dbReference type="SUPFAM" id="SSF52980">
    <property type="entry name" value="Restriction endonuclease-like"/>
    <property type="match status" value="1"/>
</dbReference>
<evidence type="ECO:0000313" key="4">
    <source>
        <dbReference type="Proteomes" id="UP000294513"/>
    </source>
</evidence>
<evidence type="ECO:0000256" key="1">
    <source>
        <dbReference type="SAM" id="MobiDB-lite"/>
    </source>
</evidence>
<dbReference type="EMBL" id="SMKU01000047">
    <property type="protein sequence ID" value="TDD91011.1"/>
    <property type="molecule type" value="Genomic_DNA"/>
</dbReference>
<comment type="caution">
    <text evidence="3">The sequence shown here is derived from an EMBL/GenBank/DDBJ whole genome shotgun (WGS) entry which is preliminary data.</text>
</comment>
<dbReference type="Proteomes" id="UP000294513">
    <property type="component" value="Unassembled WGS sequence"/>
</dbReference>
<dbReference type="AlphaFoldDB" id="A0A4R5BV68"/>
<sequence>MEESPKVSIVATSHHHHELPDTPYNLWTRDELADLIDLPHDGTRVEIIGGEIVVSPGPDYAHNAIIRTIQKQMFAAELANPAYPWRCITTQDVVLSEIHDGYIPDLCFLSKKDDREARETQIKKLSPRHLALAVEVTSPGNARNDRRPGPGRSGPTKWSGYARVGVPYYLLVERDPAAPMTTLFTCPDTFAGVYEESVRWRFGDEIRLPKPFGLVIPTDEWEPWQRGQSS</sequence>
<gene>
    <name evidence="3" type="ORF">E1298_12390</name>
</gene>
<reference evidence="3 4" key="1">
    <citation type="submission" date="2019-03" db="EMBL/GenBank/DDBJ databases">
        <title>Draft genome sequences of novel Actinobacteria.</title>
        <authorList>
            <person name="Sahin N."/>
            <person name="Ay H."/>
            <person name="Saygin H."/>
        </authorList>
    </citation>
    <scope>NUCLEOTIDE SEQUENCE [LARGE SCALE GENOMIC DNA]</scope>
    <source>
        <strain evidence="3 4">H3C3</strain>
    </source>
</reference>
<dbReference type="PANTHER" id="PTHR35400:SF3">
    <property type="entry name" value="SLL1072 PROTEIN"/>
    <property type="match status" value="1"/>
</dbReference>
<dbReference type="OrthoDB" id="4537149at2"/>
<dbReference type="CDD" id="cd06260">
    <property type="entry name" value="DUF820-like"/>
    <property type="match status" value="1"/>
</dbReference>
<keyword evidence="4" id="KW-1185">Reference proteome</keyword>
<evidence type="ECO:0000313" key="3">
    <source>
        <dbReference type="EMBL" id="TDD91011.1"/>
    </source>
</evidence>
<keyword evidence="3" id="KW-0255">Endonuclease</keyword>
<keyword evidence="3" id="KW-0540">Nuclease</keyword>
<dbReference type="InterPro" id="IPR012296">
    <property type="entry name" value="Nuclease_put_TT1808"/>
</dbReference>
<dbReference type="PANTHER" id="PTHR35400">
    <property type="entry name" value="SLR1083 PROTEIN"/>
    <property type="match status" value="1"/>
</dbReference>
<proteinExistence type="predicted"/>
<dbReference type="Pfam" id="PF05685">
    <property type="entry name" value="Uma2"/>
    <property type="match status" value="1"/>
</dbReference>
<accession>A0A4R5BV68</accession>
<dbReference type="GO" id="GO:0004519">
    <property type="term" value="F:endonuclease activity"/>
    <property type="evidence" value="ECO:0007669"/>
    <property type="project" value="UniProtKB-KW"/>
</dbReference>
<evidence type="ECO:0000259" key="2">
    <source>
        <dbReference type="Pfam" id="PF05685"/>
    </source>
</evidence>
<feature type="region of interest" description="Disordered" evidence="1">
    <location>
        <begin position="137"/>
        <end position="157"/>
    </location>
</feature>
<feature type="domain" description="Putative restriction endonuclease" evidence="2">
    <location>
        <begin position="34"/>
        <end position="214"/>
    </location>
</feature>
<dbReference type="Gene3D" id="3.90.1570.10">
    <property type="entry name" value="tt1808, chain A"/>
    <property type="match status" value="1"/>
</dbReference>
<dbReference type="InterPro" id="IPR011335">
    <property type="entry name" value="Restrct_endonuc-II-like"/>
</dbReference>